<reference evidence="2 3" key="1">
    <citation type="journal article" date="2021" name="Sci. Rep.">
        <title>The genome of the diatom Chaetoceros tenuissimus carries an ancient integrated fragment of an extant virus.</title>
        <authorList>
            <person name="Hongo Y."/>
            <person name="Kimura K."/>
            <person name="Takaki Y."/>
            <person name="Yoshida Y."/>
            <person name="Baba S."/>
            <person name="Kobayashi G."/>
            <person name="Nagasaki K."/>
            <person name="Hano T."/>
            <person name="Tomaru Y."/>
        </authorList>
    </citation>
    <scope>NUCLEOTIDE SEQUENCE [LARGE SCALE GENOMIC DNA]</scope>
    <source>
        <strain evidence="2 3">NIES-3715</strain>
    </source>
</reference>
<evidence type="ECO:0000256" key="1">
    <source>
        <dbReference type="SAM" id="MobiDB-lite"/>
    </source>
</evidence>
<accession>A0AAD3CLS9</accession>
<protein>
    <submittedName>
        <fullName evidence="2">Uncharacterized protein</fullName>
    </submittedName>
</protein>
<dbReference type="Proteomes" id="UP001054902">
    <property type="component" value="Unassembled WGS sequence"/>
</dbReference>
<organism evidence="2 3">
    <name type="scientific">Chaetoceros tenuissimus</name>
    <dbReference type="NCBI Taxonomy" id="426638"/>
    <lineage>
        <taxon>Eukaryota</taxon>
        <taxon>Sar</taxon>
        <taxon>Stramenopiles</taxon>
        <taxon>Ochrophyta</taxon>
        <taxon>Bacillariophyta</taxon>
        <taxon>Coscinodiscophyceae</taxon>
        <taxon>Chaetocerotophycidae</taxon>
        <taxon>Chaetocerotales</taxon>
        <taxon>Chaetocerotaceae</taxon>
        <taxon>Chaetoceros</taxon>
    </lineage>
</organism>
<feature type="region of interest" description="Disordered" evidence="1">
    <location>
        <begin position="289"/>
        <end position="357"/>
    </location>
</feature>
<dbReference type="AlphaFoldDB" id="A0AAD3CLS9"/>
<comment type="caution">
    <text evidence="2">The sequence shown here is derived from an EMBL/GenBank/DDBJ whole genome shotgun (WGS) entry which is preliminary data.</text>
</comment>
<keyword evidence="3" id="KW-1185">Reference proteome</keyword>
<name>A0AAD3CLS9_9STRA</name>
<evidence type="ECO:0000313" key="3">
    <source>
        <dbReference type="Proteomes" id="UP001054902"/>
    </source>
</evidence>
<evidence type="ECO:0000313" key="2">
    <source>
        <dbReference type="EMBL" id="GFH47025.1"/>
    </source>
</evidence>
<gene>
    <name evidence="2" type="ORF">CTEN210_03500</name>
</gene>
<proteinExistence type="predicted"/>
<dbReference type="EMBL" id="BLLK01000022">
    <property type="protein sequence ID" value="GFH47025.1"/>
    <property type="molecule type" value="Genomic_DNA"/>
</dbReference>
<sequence length="357" mass="40377">MKGLKHTIEFKIKSIEGIQVLDQKRDGSSKSTKKLSKVTSIVSLSRNKWTESFGSSMPLTPATHRQNADGSFRYKAAWDERDDKARTMTVDTKLHLQKKSKEGRRGKSRSRIRSVDDALHEEFEAKEFHMIVGLQRKEEFILLASSSIKIGPIKTIQVRLPLSIVGESTVDATSRNSWHKNHLFFEEDSAREFGLAPDAYIDATITCVCQELLPLENVPNNSKPIPVRDILERRDQSCQRRGILRNGNLPNQMVFPTERLQTVAKSFQSSQAQVGGTLRKWKAGLSLGRSYSRSMSRPRGTVQRDDSSTRATKGTPKLPPRPRGRSISRMGYEQRSESRGPSGHLKRGSSREYRVRA</sequence>